<accession>T1J7M0</accession>
<dbReference type="STRING" id="126957.T1J7M0"/>
<name>T1J7M0_STRMM</name>
<sequence>MLFTLKELVKWLGLTAFEIGVTLFSVTIFAVLTVLKYERGINVNWWTVFVPLFTCDGLNCYFCIIVFIRMYLEGIYKNAAFRAIWSFSIIVLLFVLKLLICQKLEGIHTLSYSEAMTPFCIFLYIVLMLK</sequence>
<evidence type="ECO:0000313" key="2">
    <source>
        <dbReference type="EnsemblMetazoa" id="SMAR009675-PA"/>
    </source>
</evidence>
<feature type="transmembrane region" description="Helical" evidence="1">
    <location>
        <begin position="12"/>
        <end position="33"/>
    </location>
</feature>
<feature type="transmembrane region" description="Helical" evidence="1">
    <location>
        <begin position="112"/>
        <end position="129"/>
    </location>
</feature>
<dbReference type="Proteomes" id="UP000014500">
    <property type="component" value="Unassembled WGS sequence"/>
</dbReference>
<dbReference type="PhylomeDB" id="T1J7M0"/>
<dbReference type="GO" id="GO:0006874">
    <property type="term" value="P:intracellular calcium ion homeostasis"/>
    <property type="evidence" value="ECO:0007669"/>
    <property type="project" value="TreeGrafter"/>
</dbReference>
<dbReference type="HOGENOM" id="CLU_145619_1_0_1"/>
<dbReference type="InterPro" id="IPR019396">
    <property type="entry name" value="TM_Fragile-X-F-assoc"/>
</dbReference>
<dbReference type="EnsemblMetazoa" id="SMAR009675-RA">
    <property type="protein sequence ID" value="SMAR009675-PA"/>
    <property type="gene ID" value="SMAR009675"/>
</dbReference>
<evidence type="ECO:0008006" key="4">
    <source>
        <dbReference type="Google" id="ProtNLM"/>
    </source>
</evidence>
<dbReference type="AlphaFoldDB" id="T1J7M0"/>
<protein>
    <recommendedName>
        <fullName evidence="4">Transmembrane protein 203</fullName>
    </recommendedName>
</protein>
<organism evidence="2 3">
    <name type="scientific">Strigamia maritima</name>
    <name type="common">European centipede</name>
    <name type="synonym">Geophilus maritimus</name>
    <dbReference type="NCBI Taxonomy" id="126957"/>
    <lineage>
        <taxon>Eukaryota</taxon>
        <taxon>Metazoa</taxon>
        <taxon>Ecdysozoa</taxon>
        <taxon>Arthropoda</taxon>
        <taxon>Myriapoda</taxon>
        <taxon>Chilopoda</taxon>
        <taxon>Pleurostigmophora</taxon>
        <taxon>Geophilomorpha</taxon>
        <taxon>Linotaeniidae</taxon>
        <taxon>Strigamia</taxon>
    </lineage>
</organism>
<feature type="transmembrane region" description="Helical" evidence="1">
    <location>
        <begin position="80"/>
        <end position="100"/>
    </location>
</feature>
<reference evidence="2" key="2">
    <citation type="submission" date="2015-02" db="UniProtKB">
        <authorList>
            <consortium name="EnsemblMetazoa"/>
        </authorList>
    </citation>
    <scope>IDENTIFICATION</scope>
</reference>
<dbReference type="CDD" id="cd22816">
    <property type="entry name" value="TMEM203"/>
    <property type="match status" value="1"/>
</dbReference>
<dbReference type="EMBL" id="JH431936">
    <property type="status" value="NOT_ANNOTATED_CDS"/>
    <property type="molecule type" value="Genomic_DNA"/>
</dbReference>
<keyword evidence="3" id="KW-1185">Reference proteome</keyword>
<dbReference type="GO" id="GO:0005783">
    <property type="term" value="C:endoplasmic reticulum"/>
    <property type="evidence" value="ECO:0007669"/>
    <property type="project" value="TreeGrafter"/>
</dbReference>
<reference evidence="3" key="1">
    <citation type="submission" date="2011-05" db="EMBL/GenBank/DDBJ databases">
        <authorList>
            <person name="Richards S.R."/>
            <person name="Qu J."/>
            <person name="Jiang H."/>
            <person name="Jhangiani S.N."/>
            <person name="Agravi P."/>
            <person name="Goodspeed R."/>
            <person name="Gross S."/>
            <person name="Mandapat C."/>
            <person name="Jackson L."/>
            <person name="Mathew T."/>
            <person name="Pu L."/>
            <person name="Thornton R."/>
            <person name="Saada N."/>
            <person name="Wilczek-Boney K.B."/>
            <person name="Lee S."/>
            <person name="Kovar C."/>
            <person name="Wu Y."/>
            <person name="Scherer S.E."/>
            <person name="Worley K.C."/>
            <person name="Muzny D.M."/>
            <person name="Gibbs R."/>
        </authorList>
    </citation>
    <scope>NUCLEOTIDE SEQUENCE</scope>
    <source>
        <strain evidence="3">Brora</strain>
    </source>
</reference>
<keyword evidence="1" id="KW-0812">Transmembrane</keyword>
<evidence type="ECO:0000313" key="3">
    <source>
        <dbReference type="Proteomes" id="UP000014500"/>
    </source>
</evidence>
<dbReference type="PANTHER" id="PTHR13568:SF9">
    <property type="entry name" value="TRANSMEMBRANE PROTEIN 203"/>
    <property type="match status" value="1"/>
</dbReference>
<keyword evidence="1" id="KW-0472">Membrane</keyword>
<evidence type="ECO:0000256" key="1">
    <source>
        <dbReference type="SAM" id="Phobius"/>
    </source>
</evidence>
<dbReference type="eggNOG" id="KOG3631">
    <property type="taxonomic scope" value="Eukaryota"/>
</dbReference>
<dbReference type="OMA" id="LNTYFCA"/>
<proteinExistence type="predicted"/>
<dbReference type="PANTHER" id="PTHR13568">
    <property type="entry name" value="FAM11A, B PROTEIN"/>
    <property type="match status" value="1"/>
</dbReference>
<feature type="transmembrane region" description="Helical" evidence="1">
    <location>
        <begin position="45"/>
        <end position="68"/>
    </location>
</feature>
<keyword evidence="1" id="KW-1133">Transmembrane helix</keyword>